<evidence type="ECO:0000256" key="2">
    <source>
        <dbReference type="ARBA" id="ARBA00022801"/>
    </source>
</evidence>
<dbReference type="InterPro" id="IPR000383">
    <property type="entry name" value="Xaa-Pro-like_dom"/>
</dbReference>
<evidence type="ECO:0000313" key="5">
    <source>
        <dbReference type="Proteomes" id="UP001220022"/>
    </source>
</evidence>
<dbReference type="GO" id="GO:0016787">
    <property type="term" value="F:hydrolase activity"/>
    <property type="evidence" value="ECO:0007669"/>
    <property type="project" value="UniProtKB-KW"/>
</dbReference>
<comment type="similarity">
    <text evidence="1">Belongs to the AB hydrolase superfamily.</text>
</comment>
<dbReference type="PANTHER" id="PTHR22946">
    <property type="entry name" value="DIENELACTONE HYDROLASE DOMAIN-CONTAINING PROTEIN-RELATED"/>
    <property type="match status" value="1"/>
</dbReference>
<evidence type="ECO:0000313" key="4">
    <source>
        <dbReference type="EMBL" id="MDF2258866.1"/>
    </source>
</evidence>
<dbReference type="Proteomes" id="UP001220022">
    <property type="component" value="Unassembled WGS sequence"/>
</dbReference>
<dbReference type="RefSeq" id="WP_275818300.1">
    <property type="nucleotide sequence ID" value="NZ_BAAANM010000014.1"/>
</dbReference>
<dbReference type="Gene3D" id="3.40.50.1820">
    <property type="entry name" value="alpha/beta hydrolase"/>
    <property type="match status" value="1"/>
</dbReference>
<sequence>MDFEDVLVPAADDISLHAWLFRPPVGDGPFPAITMAHGFGGVKYRGLQGYAERFSRAGFVVLVHDHRGFGLSGGEPRGDIDPWQQVADWRRAISFLETLDDVDVNRIGIWGSSYAGGHSIVLAATDRRIKAAVAQIPTISGYEQSLRRVPPDRKQALEERFDADERGQLAGRRPEFQLLNSLDPGAQAAYHSQGMDELHASFPMPPGVEKPEHITLRSTRKAQMYEPGAWIARVSPTPLLMVVAKTDTVTLTDLALAAYGRALEPKRLAMYVGDHFDAYMTGFETTSKAATDWFREHLAP</sequence>
<feature type="domain" description="Xaa-Pro dipeptidyl-peptidase-like" evidence="3">
    <location>
        <begin position="12"/>
        <end position="147"/>
    </location>
</feature>
<dbReference type="InterPro" id="IPR029058">
    <property type="entry name" value="AB_hydrolase_fold"/>
</dbReference>
<name>A0ABT5Z4W2_9ACTN</name>
<keyword evidence="2 4" id="KW-0378">Hydrolase</keyword>
<dbReference type="EMBL" id="JARHTQ010000018">
    <property type="protein sequence ID" value="MDF2258866.1"/>
    <property type="molecule type" value="Genomic_DNA"/>
</dbReference>
<dbReference type="InterPro" id="IPR050261">
    <property type="entry name" value="FrsA_esterase"/>
</dbReference>
<evidence type="ECO:0000259" key="3">
    <source>
        <dbReference type="Pfam" id="PF02129"/>
    </source>
</evidence>
<protein>
    <submittedName>
        <fullName evidence="4">Alpha/beta hydrolase</fullName>
    </submittedName>
</protein>
<proteinExistence type="inferred from homology"/>
<dbReference type="Gene3D" id="1.10.10.800">
    <property type="match status" value="1"/>
</dbReference>
<accession>A0ABT5Z4W2</accession>
<dbReference type="PANTHER" id="PTHR22946:SF9">
    <property type="entry name" value="POLYKETIDE TRANSFERASE AF380"/>
    <property type="match status" value="1"/>
</dbReference>
<comment type="caution">
    <text evidence="4">The sequence shown here is derived from an EMBL/GenBank/DDBJ whole genome shotgun (WGS) entry which is preliminary data.</text>
</comment>
<organism evidence="4 5">
    <name type="scientific">Streptantibioticus ferralitis</name>
    <dbReference type="NCBI Taxonomy" id="236510"/>
    <lineage>
        <taxon>Bacteria</taxon>
        <taxon>Bacillati</taxon>
        <taxon>Actinomycetota</taxon>
        <taxon>Actinomycetes</taxon>
        <taxon>Kitasatosporales</taxon>
        <taxon>Streptomycetaceae</taxon>
        <taxon>Streptantibioticus</taxon>
    </lineage>
</organism>
<dbReference type="Pfam" id="PF02129">
    <property type="entry name" value="Peptidase_S15"/>
    <property type="match status" value="1"/>
</dbReference>
<keyword evidence="5" id="KW-1185">Reference proteome</keyword>
<evidence type="ECO:0000256" key="1">
    <source>
        <dbReference type="ARBA" id="ARBA00008645"/>
    </source>
</evidence>
<gene>
    <name evidence="4" type="ORF">P2L57_25055</name>
</gene>
<reference evidence="4 5" key="1">
    <citation type="submission" date="2023-03" db="EMBL/GenBank/DDBJ databases">
        <title>Draft genome sequence of type strain Streptomyces ferralitis JCM 14344.</title>
        <authorList>
            <person name="Klaysubun C."/>
            <person name="Duangmal K."/>
        </authorList>
    </citation>
    <scope>NUCLEOTIDE SEQUENCE [LARGE SCALE GENOMIC DNA]</scope>
    <source>
        <strain evidence="4 5">JCM 14344</strain>
    </source>
</reference>
<dbReference type="SUPFAM" id="SSF53474">
    <property type="entry name" value="alpha/beta-Hydrolases"/>
    <property type="match status" value="1"/>
</dbReference>